<feature type="domain" description="TonB-dependent receptor-like beta-barrel" evidence="13">
    <location>
        <begin position="300"/>
        <end position="717"/>
    </location>
</feature>
<feature type="domain" description="TonB-dependent receptor plug" evidence="14">
    <location>
        <begin position="84"/>
        <end position="193"/>
    </location>
</feature>
<keyword evidence="3 11" id="KW-0813">Transport</keyword>
<dbReference type="Gene3D" id="2.40.170.20">
    <property type="entry name" value="TonB-dependent receptor, beta-barrel domain"/>
    <property type="match status" value="1"/>
</dbReference>
<dbReference type="OrthoDB" id="9764669at2"/>
<comment type="subcellular location">
    <subcellularLocation>
        <location evidence="1 11">Cell outer membrane</location>
        <topology evidence="1 11">Multi-pass membrane protein</topology>
    </subcellularLocation>
</comment>
<dbReference type="Pfam" id="PF07715">
    <property type="entry name" value="Plug"/>
    <property type="match status" value="1"/>
</dbReference>
<evidence type="ECO:0000256" key="9">
    <source>
        <dbReference type="ARBA" id="ARBA00023170"/>
    </source>
</evidence>
<proteinExistence type="inferred from homology"/>
<dbReference type="InterPro" id="IPR039426">
    <property type="entry name" value="TonB-dep_rcpt-like"/>
</dbReference>
<sequence>MSVKLAIQNNNKRRVQMSFSMKYISLSILTALSIHTPTASGQKTETISFLPEEYYEQDSEDSLADFYGDEEFVSIATGNKVLIKKAPSVATVISAKQIAHMGAKTVAEALENVPGLHVYPSPFNRMNNSFSIRGIHTDQNPQVLFLINGLPVREEYTGARPETFQMPVHTIDRIEVIRGPGSAVYGADAYSGVINVITQDITALEQSSYGLSYGSFNSSNAWYKNSFSIEQVNFGVSIESLKGDGDEDRIMTRDLQSIFDETIGTNASLAPGPVATHYDILDVRLSATTEKLKGNFWYWDNNNAGQGVGAAQALDPTGRQNSTIYQFDLAYNWELSSWDAKVLYNYYQLETKAEFTILPPGALVPLGADGNMNLVSPVGIGLFTEGFKGNPQPKEVLNSIDFNALSSKYNDHQIRIGLGISQRKLTAKEEKNFGPGVLDMGQVSQLFSLGQPIIVDGTLTDVSNTPYIFVKDVERLNSYISLQDQWKFANDWELTAGIRYDYYDDFGSTVNPRLALVWEMTQSTSSKFLYGRAFRAPAFDTLYAINNPVGLGNPNLSPETIDTIEFSVNQTLNENFNWSTNLFAYESKNLIEFIPDQGTTTTTAQNARGQTGYGFESELSWKNITGLWKLNYSWQHSEDDKTKQTIIMAPRQLFNAMYDSQVTESLNFNAKLNWVGKRARQLGDSRPPLDNYATLDFALHWAIDNEHIWKVSLIGKNITDESAFEPSHPLVPEALGPISDYPIQGRSFYLQLSKNL</sequence>
<dbReference type="Proteomes" id="UP000315303">
    <property type="component" value="Unassembled WGS sequence"/>
</dbReference>
<evidence type="ECO:0000256" key="4">
    <source>
        <dbReference type="ARBA" id="ARBA00022452"/>
    </source>
</evidence>
<evidence type="ECO:0000313" key="15">
    <source>
        <dbReference type="EMBL" id="TPH18049.1"/>
    </source>
</evidence>
<dbReference type="InterPro" id="IPR036942">
    <property type="entry name" value="Beta-barrel_TonB_sf"/>
</dbReference>
<accession>A0A502L521</accession>
<evidence type="ECO:0000256" key="11">
    <source>
        <dbReference type="PROSITE-ProRule" id="PRU01360"/>
    </source>
</evidence>
<evidence type="ECO:0000256" key="5">
    <source>
        <dbReference type="ARBA" id="ARBA00022692"/>
    </source>
</evidence>
<evidence type="ECO:0000256" key="12">
    <source>
        <dbReference type="RuleBase" id="RU003357"/>
    </source>
</evidence>
<evidence type="ECO:0000256" key="8">
    <source>
        <dbReference type="ARBA" id="ARBA00023136"/>
    </source>
</evidence>
<name>A0A502L521_9GAMM</name>
<comment type="similarity">
    <text evidence="2">Belongs to the TonB-dependent receptor family. Hemoglobin/haptoglobin binding protein subfamily.</text>
</comment>
<keyword evidence="9 15" id="KW-0675">Receptor</keyword>
<protein>
    <submittedName>
        <fullName evidence="15">TonB-dependent receptor</fullName>
    </submittedName>
</protein>
<dbReference type="InterPro" id="IPR037066">
    <property type="entry name" value="Plug_dom_sf"/>
</dbReference>
<dbReference type="PROSITE" id="PS52016">
    <property type="entry name" value="TONB_DEPENDENT_REC_3"/>
    <property type="match status" value="1"/>
</dbReference>
<dbReference type="SUPFAM" id="SSF56935">
    <property type="entry name" value="Porins"/>
    <property type="match status" value="1"/>
</dbReference>
<reference evidence="15 16" key="1">
    <citation type="submission" date="2019-01" db="EMBL/GenBank/DDBJ databases">
        <title>Litorilituus lipolytica sp. nov., isolated from intertidal sand of the Yellow Sea in China.</title>
        <authorList>
            <person name="Liu A."/>
        </authorList>
    </citation>
    <scope>NUCLEOTIDE SEQUENCE [LARGE SCALE GENOMIC DNA]</scope>
    <source>
        <strain evidence="15 16">RZ04</strain>
    </source>
</reference>
<evidence type="ECO:0000256" key="7">
    <source>
        <dbReference type="ARBA" id="ARBA00023077"/>
    </source>
</evidence>
<evidence type="ECO:0000256" key="10">
    <source>
        <dbReference type="ARBA" id="ARBA00023237"/>
    </source>
</evidence>
<dbReference type="PANTHER" id="PTHR30069">
    <property type="entry name" value="TONB-DEPENDENT OUTER MEMBRANE RECEPTOR"/>
    <property type="match status" value="1"/>
</dbReference>
<dbReference type="GO" id="GO:0015344">
    <property type="term" value="F:siderophore uptake transmembrane transporter activity"/>
    <property type="evidence" value="ECO:0007669"/>
    <property type="project" value="TreeGrafter"/>
</dbReference>
<dbReference type="EMBL" id="SAWY01000005">
    <property type="protein sequence ID" value="TPH18049.1"/>
    <property type="molecule type" value="Genomic_DNA"/>
</dbReference>
<keyword evidence="8 11" id="KW-0472">Membrane</keyword>
<dbReference type="Gene3D" id="2.170.130.10">
    <property type="entry name" value="TonB-dependent receptor, plug domain"/>
    <property type="match status" value="1"/>
</dbReference>
<keyword evidence="7 12" id="KW-0798">TonB box</keyword>
<evidence type="ECO:0000256" key="6">
    <source>
        <dbReference type="ARBA" id="ARBA00022729"/>
    </source>
</evidence>
<dbReference type="AlphaFoldDB" id="A0A502L521"/>
<keyword evidence="4 11" id="KW-1134">Transmembrane beta strand</keyword>
<comment type="caution">
    <text evidence="15">The sequence shown here is derived from an EMBL/GenBank/DDBJ whole genome shotgun (WGS) entry which is preliminary data.</text>
</comment>
<dbReference type="GO" id="GO:0009279">
    <property type="term" value="C:cell outer membrane"/>
    <property type="evidence" value="ECO:0007669"/>
    <property type="project" value="UniProtKB-SubCell"/>
</dbReference>
<dbReference type="InterPro" id="IPR012910">
    <property type="entry name" value="Plug_dom"/>
</dbReference>
<dbReference type="GO" id="GO:0044718">
    <property type="term" value="P:siderophore transmembrane transport"/>
    <property type="evidence" value="ECO:0007669"/>
    <property type="project" value="TreeGrafter"/>
</dbReference>
<keyword evidence="16" id="KW-1185">Reference proteome</keyword>
<keyword evidence="10 11" id="KW-0998">Cell outer membrane</keyword>
<evidence type="ECO:0000256" key="1">
    <source>
        <dbReference type="ARBA" id="ARBA00004571"/>
    </source>
</evidence>
<dbReference type="PANTHER" id="PTHR30069:SF29">
    <property type="entry name" value="HEMOGLOBIN AND HEMOGLOBIN-HAPTOGLOBIN-BINDING PROTEIN 1-RELATED"/>
    <property type="match status" value="1"/>
</dbReference>
<dbReference type="InterPro" id="IPR000531">
    <property type="entry name" value="Beta-barrel_TonB"/>
</dbReference>
<evidence type="ECO:0000259" key="14">
    <source>
        <dbReference type="Pfam" id="PF07715"/>
    </source>
</evidence>
<gene>
    <name evidence="15" type="ORF">EPA86_02735</name>
</gene>
<evidence type="ECO:0000256" key="3">
    <source>
        <dbReference type="ARBA" id="ARBA00022448"/>
    </source>
</evidence>
<evidence type="ECO:0000313" key="16">
    <source>
        <dbReference type="Proteomes" id="UP000315303"/>
    </source>
</evidence>
<dbReference type="CDD" id="cd01347">
    <property type="entry name" value="ligand_gated_channel"/>
    <property type="match status" value="1"/>
</dbReference>
<keyword evidence="6" id="KW-0732">Signal</keyword>
<dbReference type="Pfam" id="PF00593">
    <property type="entry name" value="TonB_dep_Rec_b-barrel"/>
    <property type="match status" value="1"/>
</dbReference>
<keyword evidence="5 11" id="KW-0812">Transmembrane</keyword>
<evidence type="ECO:0000259" key="13">
    <source>
        <dbReference type="Pfam" id="PF00593"/>
    </source>
</evidence>
<evidence type="ECO:0000256" key="2">
    <source>
        <dbReference type="ARBA" id="ARBA00008143"/>
    </source>
</evidence>
<organism evidence="15 16">
    <name type="scientific">Litorilituus lipolyticus</name>
    <dbReference type="NCBI Taxonomy" id="2491017"/>
    <lineage>
        <taxon>Bacteria</taxon>
        <taxon>Pseudomonadati</taxon>
        <taxon>Pseudomonadota</taxon>
        <taxon>Gammaproteobacteria</taxon>
        <taxon>Alteromonadales</taxon>
        <taxon>Colwelliaceae</taxon>
        <taxon>Litorilituus</taxon>
    </lineage>
</organism>